<feature type="transmembrane region" description="Helical" evidence="5">
    <location>
        <begin position="144"/>
        <end position="166"/>
    </location>
</feature>
<feature type="transmembrane region" description="Helical" evidence="5">
    <location>
        <begin position="250"/>
        <end position="269"/>
    </location>
</feature>
<evidence type="ECO:0000259" key="6">
    <source>
        <dbReference type="Pfam" id="PF00324"/>
    </source>
</evidence>
<feature type="transmembrane region" description="Helical" evidence="5">
    <location>
        <begin position="451"/>
        <end position="469"/>
    </location>
</feature>
<dbReference type="EMBL" id="JAQGLA010000001">
    <property type="protein sequence ID" value="MDA3623907.1"/>
    <property type="molecule type" value="Genomic_DNA"/>
</dbReference>
<feature type="transmembrane region" description="Helical" evidence="5">
    <location>
        <begin position="575"/>
        <end position="595"/>
    </location>
</feature>
<proteinExistence type="predicted"/>
<evidence type="ECO:0000256" key="3">
    <source>
        <dbReference type="ARBA" id="ARBA00022989"/>
    </source>
</evidence>
<evidence type="ECO:0000313" key="7">
    <source>
        <dbReference type="EMBL" id="MDA3623907.1"/>
    </source>
</evidence>
<feature type="transmembrane region" description="Helical" evidence="5">
    <location>
        <begin position="311"/>
        <end position="337"/>
    </location>
</feature>
<dbReference type="PANTHER" id="PTHR47547:SF1">
    <property type="entry name" value="ASPARTATE-PROTON SYMPORTER"/>
    <property type="match status" value="1"/>
</dbReference>
<evidence type="ECO:0000256" key="4">
    <source>
        <dbReference type="ARBA" id="ARBA00023136"/>
    </source>
</evidence>
<dbReference type="Gene3D" id="1.20.1740.10">
    <property type="entry name" value="Amino acid/polyamine transporter I"/>
    <property type="match status" value="1"/>
</dbReference>
<feature type="transmembrane region" description="Helical" evidence="5">
    <location>
        <begin position="423"/>
        <end position="445"/>
    </location>
</feature>
<evidence type="ECO:0000313" key="8">
    <source>
        <dbReference type="Proteomes" id="UP001210380"/>
    </source>
</evidence>
<dbReference type="InterPro" id="IPR004841">
    <property type="entry name" value="AA-permease/SLC12A_dom"/>
</dbReference>
<feature type="transmembrane region" description="Helical" evidence="5">
    <location>
        <begin position="365"/>
        <end position="384"/>
    </location>
</feature>
<reference evidence="7 8" key="1">
    <citation type="submission" date="2022-11" db="EMBL/GenBank/DDBJ databases">
        <title>Draft genome sequence of Saccharopolyspora sp. WRP15-2 isolated from rhizosphere soils of wild rice in Thailand.</title>
        <authorList>
            <person name="Duangmal K."/>
            <person name="Kammanee S."/>
            <person name="Muangham S."/>
        </authorList>
    </citation>
    <scope>NUCLEOTIDE SEQUENCE [LARGE SCALE GENOMIC DNA]</scope>
    <source>
        <strain evidence="7 8">WRP15-2</strain>
    </source>
</reference>
<feature type="domain" description="Amino acid permease/ SLC12A" evidence="6">
    <location>
        <begin position="27"/>
        <end position="459"/>
    </location>
</feature>
<keyword evidence="2 5" id="KW-0812">Transmembrane</keyword>
<accession>A0ABT4UQD4</accession>
<feature type="transmembrane region" description="Helical" evidence="5">
    <location>
        <begin position="96"/>
        <end position="124"/>
    </location>
</feature>
<feature type="transmembrane region" description="Helical" evidence="5">
    <location>
        <begin position="481"/>
        <end position="504"/>
    </location>
</feature>
<keyword evidence="8" id="KW-1185">Reference proteome</keyword>
<protein>
    <submittedName>
        <fullName evidence="7">APC family permease</fullName>
    </submittedName>
</protein>
<feature type="transmembrane region" description="Helical" evidence="5">
    <location>
        <begin position="516"/>
        <end position="537"/>
    </location>
</feature>
<feature type="transmembrane region" description="Helical" evidence="5">
    <location>
        <begin position="178"/>
        <end position="196"/>
    </location>
</feature>
<keyword evidence="4 5" id="KW-0472">Membrane</keyword>
<evidence type="ECO:0000256" key="2">
    <source>
        <dbReference type="ARBA" id="ARBA00022692"/>
    </source>
</evidence>
<dbReference type="Pfam" id="PF00324">
    <property type="entry name" value="AA_permease"/>
    <property type="match status" value="1"/>
</dbReference>
<evidence type="ECO:0000256" key="1">
    <source>
        <dbReference type="ARBA" id="ARBA00004141"/>
    </source>
</evidence>
<keyword evidence="3 5" id="KW-1133">Transmembrane helix</keyword>
<organism evidence="7 8">
    <name type="scientific">Saccharopolyspora oryzae</name>
    <dbReference type="NCBI Taxonomy" id="2997343"/>
    <lineage>
        <taxon>Bacteria</taxon>
        <taxon>Bacillati</taxon>
        <taxon>Actinomycetota</taxon>
        <taxon>Actinomycetes</taxon>
        <taxon>Pseudonocardiales</taxon>
        <taxon>Pseudonocardiaceae</taxon>
        <taxon>Saccharopolyspora</taxon>
    </lineage>
</organism>
<feature type="transmembrane region" description="Helical" evidence="5">
    <location>
        <begin position="25"/>
        <end position="49"/>
    </location>
</feature>
<comment type="caution">
    <text evidence="7">The sequence shown here is derived from an EMBL/GenBank/DDBJ whole genome shotgun (WGS) entry which is preliminary data.</text>
</comment>
<sequence length="613" mass="64759">MASVDQSHATRSTDEHFKRRMSLQAAMFIGVGGQIGSGWLFAVLSAAGIAGPSALISWLIGGALTMLIALAWMEVGTAIPVSGAIVRYPYLSNGGLAGWIMGLSYWLANISLPAIEAVASLTYLGGLFPQLGLLTTRDGVSMLSWPRGILLGIALMLVFLAINLFGVKLLSEANRWVTWWKIIIPVATFLLLFLTFDGDNLTSYGFFGDEQHGGPGAMLEAVAVSGIAFALMGFRGVIDFGGEVKRPSRNIPLGTIGCVLIPLGIYLGLQLAFLGAINWADAGVVPGDWVGLANSPWAEGPLAAALHASGYAALGAFVSMLLLDAILSPGAAGYIYLGSGARVGYGLAVNKFFPQIMTRVNRHGVPAVSAIVSFGIGCLFFLPAPSWYRLVGFISSALVLSTLAASVALVVMRRTAPSLRRPFRLPAAGFLAPLGFAAATLIIYWCGFVTLYNLVTVLLGGMAVYAVFFSCQRGWTRRGPAVVLASVFLACWAYVTGSSGFLLAPEDVTTPDGSWPVPHVLVMAALCAGFLTALHLMSPPEGRQHLRGGHWLVFLLLMLLGVSAIGEYGPATPVLAFPMDSIAALAVGVLAYFWAVATGFRTPEMSELEDDKC</sequence>
<evidence type="ECO:0000256" key="5">
    <source>
        <dbReference type="SAM" id="Phobius"/>
    </source>
</evidence>
<dbReference type="Proteomes" id="UP001210380">
    <property type="component" value="Unassembled WGS sequence"/>
</dbReference>
<dbReference type="RefSeq" id="WP_270946475.1">
    <property type="nucleotide sequence ID" value="NZ_JAQGLA010000001.1"/>
</dbReference>
<feature type="transmembrane region" description="Helical" evidence="5">
    <location>
        <begin position="549"/>
        <end position="569"/>
    </location>
</feature>
<dbReference type="InterPro" id="IPR052962">
    <property type="entry name" value="AA_Transporter_AGT"/>
</dbReference>
<feature type="transmembrane region" description="Helical" evidence="5">
    <location>
        <begin position="390"/>
        <end position="411"/>
    </location>
</feature>
<dbReference type="PANTHER" id="PTHR47547">
    <property type="match status" value="1"/>
</dbReference>
<feature type="transmembrane region" description="Helical" evidence="5">
    <location>
        <begin position="216"/>
        <end position="238"/>
    </location>
</feature>
<name>A0ABT4UQD4_9PSEU</name>
<feature type="transmembrane region" description="Helical" evidence="5">
    <location>
        <begin position="55"/>
        <end position="75"/>
    </location>
</feature>
<gene>
    <name evidence="7" type="ORF">OU415_00585</name>
</gene>
<comment type="subcellular location">
    <subcellularLocation>
        <location evidence="1">Membrane</location>
        <topology evidence="1">Multi-pass membrane protein</topology>
    </subcellularLocation>
</comment>